<sequence>MADMTTDFILTNEVPKEDPASPQLGQYDREADPVLNMNANRPGAGPEKGDEVLERTEEDEAYEDDEPEVYSDDPDIVADEGGGVSPG</sequence>
<evidence type="ECO:0000313" key="3">
    <source>
        <dbReference type="Proteomes" id="UP000050554"/>
    </source>
</evidence>
<dbReference type="Proteomes" id="UP000050554">
    <property type="component" value="Unassembled WGS sequence"/>
</dbReference>
<dbReference type="PATRIC" id="fig|55398.3.peg.3660"/>
<dbReference type="AlphaFoldDB" id="A0A0P9Z6U6"/>
<organism evidence="2 3">
    <name type="scientific">Pseudomonas syringae pv. ribicola</name>
    <dbReference type="NCBI Taxonomy" id="55398"/>
    <lineage>
        <taxon>Bacteria</taxon>
        <taxon>Pseudomonadati</taxon>
        <taxon>Pseudomonadota</taxon>
        <taxon>Gammaproteobacteria</taxon>
        <taxon>Pseudomonadales</taxon>
        <taxon>Pseudomonadaceae</taxon>
        <taxon>Pseudomonas</taxon>
    </lineage>
</organism>
<evidence type="ECO:0000256" key="1">
    <source>
        <dbReference type="SAM" id="MobiDB-lite"/>
    </source>
</evidence>
<name>A0A0P9Z6U6_PSESI</name>
<feature type="region of interest" description="Disordered" evidence="1">
    <location>
        <begin position="1"/>
        <end position="87"/>
    </location>
</feature>
<protein>
    <submittedName>
        <fullName evidence="2">Uncharacterized protein</fullName>
    </submittedName>
</protein>
<gene>
    <name evidence="2" type="ORF">ALO47_02895</name>
</gene>
<reference evidence="2 3" key="1">
    <citation type="submission" date="2015-09" db="EMBL/GenBank/DDBJ databases">
        <title>Genome announcement of multiple Pseudomonas syringae strains.</title>
        <authorList>
            <person name="Thakur S."/>
            <person name="Wang P.W."/>
            <person name="Gong Y."/>
            <person name="Weir B.S."/>
            <person name="Guttman D.S."/>
        </authorList>
    </citation>
    <scope>NUCLEOTIDE SEQUENCE [LARGE SCALE GENOMIC DNA]</scope>
    <source>
        <strain evidence="2 3">ICMP3882</strain>
    </source>
</reference>
<accession>A0A0P9Z6U6</accession>
<comment type="caution">
    <text evidence="2">The sequence shown here is derived from an EMBL/GenBank/DDBJ whole genome shotgun (WGS) entry which is preliminary data.</text>
</comment>
<evidence type="ECO:0000313" key="2">
    <source>
        <dbReference type="EMBL" id="KPY45269.1"/>
    </source>
</evidence>
<dbReference type="EMBL" id="LJRF01000149">
    <property type="protein sequence ID" value="KPY45269.1"/>
    <property type="molecule type" value="Genomic_DNA"/>
</dbReference>
<proteinExistence type="predicted"/>
<feature type="compositionally biased region" description="Acidic residues" evidence="1">
    <location>
        <begin position="56"/>
        <end position="78"/>
    </location>
</feature>